<dbReference type="Proteomes" id="UP000613512">
    <property type="component" value="Unassembled WGS sequence"/>
</dbReference>
<sequence length="157" mass="17956">MGINKLVVLISISAIILLTGCNKNDDSAISNNDSFINITQISSEQIYDQKYANEAKQLLSQKDSIKKVLAVNSDDLLIIGIEIPHHERFNLAKINKELSKEMDEHFKDDELNVELATDKKIILELEKLENKLMNNNITREKLNKELKHISKLLKEQT</sequence>
<comment type="caution">
    <text evidence="1">The sequence shown here is derived from an EMBL/GenBank/DDBJ whole genome shotgun (WGS) entry which is preliminary data.</text>
</comment>
<protein>
    <submittedName>
        <fullName evidence="1">Lipoprotein</fullName>
    </submittedName>
</protein>
<proteinExistence type="predicted"/>
<gene>
    <name evidence="1" type="ORF">GCM10008025_33040</name>
</gene>
<keyword evidence="1" id="KW-0449">Lipoprotein</keyword>
<dbReference type="PROSITE" id="PS51257">
    <property type="entry name" value="PROKAR_LIPOPROTEIN"/>
    <property type="match status" value="1"/>
</dbReference>
<dbReference type="EMBL" id="BMEY01000021">
    <property type="protein sequence ID" value="GGA87682.1"/>
    <property type="molecule type" value="Genomic_DNA"/>
</dbReference>
<evidence type="ECO:0000313" key="1">
    <source>
        <dbReference type="EMBL" id="GGA87682.1"/>
    </source>
</evidence>
<reference evidence="1" key="2">
    <citation type="submission" date="2020-09" db="EMBL/GenBank/DDBJ databases">
        <authorList>
            <person name="Sun Q."/>
            <person name="Zhou Y."/>
        </authorList>
    </citation>
    <scope>NUCLEOTIDE SEQUENCE</scope>
    <source>
        <strain evidence="1">CGMCC 1.12408</strain>
    </source>
</reference>
<name>A0A916WD26_9BACI</name>
<reference evidence="1" key="1">
    <citation type="journal article" date="2014" name="Int. J. Syst. Evol. Microbiol.">
        <title>Complete genome sequence of Corynebacterium casei LMG S-19264T (=DSM 44701T), isolated from a smear-ripened cheese.</title>
        <authorList>
            <consortium name="US DOE Joint Genome Institute (JGI-PGF)"/>
            <person name="Walter F."/>
            <person name="Albersmeier A."/>
            <person name="Kalinowski J."/>
            <person name="Ruckert C."/>
        </authorList>
    </citation>
    <scope>NUCLEOTIDE SEQUENCE</scope>
    <source>
        <strain evidence="1">CGMCC 1.12408</strain>
    </source>
</reference>
<dbReference type="AlphaFoldDB" id="A0A916WD26"/>
<organism evidence="1 2">
    <name type="scientific">Ornithinibacillus halotolerans</name>
    <dbReference type="NCBI Taxonomy" id="1274357"/>
    <lineage>
        <taxon>Bacteria</taxon>
        <taxon>Bacillati</taxon>
        <taxon>Bacillota</taxon>
        <taxon>Bacilli</taxon>
        <taxon>Bacillales</taxon>
        <taxon>Bacillaceae</taxon>
        <taxon>Ornithinibacillus</taxon>
    </lineage>
</organism>
<accession>A0A916WD26</accession>
<keyword evidence="2" id="KW-1185">Reference proteome</keyword>
<evidence type="ECO:0000313" key="2">
    <source>
        <dbReference type="Proteomes" id="UP000613512"/>
    </source>
</evidence>